<gene>
    <name evidence="2" type="ORF">J2Z44_001840</name>
</gene>
<feature type="transmembrane region" description="Helical" evidence="1">
    <location>
        <begin position="79"/>
        <end position="100"/>
    </location>
</feature>
<keyword evidence="3" id="KW-1185">Reference proteome</keyword>
<organism evidence="2 3">
    <name type="scientific">Clostridium punense</name>
    <dbReference type="NCBI Taxonomy" id="1054297"/>
    <lineage>
        <taxon>Bacteria</taxon>
        <taxon>Bacillati</taxon>
        <taxon>Bacillota</taxon>
        <taxon>Clostridia</taxon>
        <taxon>Eubacteriales</taxon>
        <taxon>Clostridiaceae</taxon>
        <taxon>Clostridium</taxon>
    </lineage>
</organism>
<dbReference type="Pfam" id="PF14034">
    <property type="entry name" value="Spore_YtrH"/>
    <property type="match status" value="1"/>
</dbReference>
<feature type="transmembrane region" description="Helical" evidence="1">
    <location>
        <begin position="44"/>
        <end position="67"/>
    </location>
</feature>
<keyword evidence="1" id="KW-1133">Transmembrane helix</keyword>
<evidence type="ECO:0000313" key="3">
    <source>
        <dbReference type="Proteomes" id="UP001519308"/>
    </source>
</evidence>
<accession>A0ABS4K5X1</accession>
<dbReference type="Proteomes" id="UP001519308">
    <property type="component" value="Unassembled WGS sequence"/>
</dbReference>
<reference evidence="2 3" key="1">
    <citation type="submission" date="2021-03" db="EMBL/GenBank/DDBJ databases">
        <title>Genomic Encyclopedia of Type Strains, Phase IV (KMG-IV): sequencing the most valuable type-strain genomes for metagenomic binning, comparative biology and taxonomic classification.</title>
        <authorList>
            <person name="Goeker M."/>
        </authorList>
    </citation>
    <scope>NUCLEOTIDE SEQUENCE [LARGE SCALE GENOMIC DNA]</scope>
    <source>
        <strain evidence="2 3">DSM 28650</strain>
    </source>
</reference>
<dbReference type="InterPro" id="IPR025689">
    <property type="entry name" value="Spore_YtrH"/>
</dbReference>
<protein>
    <recommendedName>
        <fullName evidence="4">Sporulation protein</fullName>
    </recommendedName>
</protein>
<proteinExistence type="predicted"/>
<comment type="caution">
    <text evidence="2">The sequence shown here is derived from an EMBL/GenBank/DDBJ whole genome shotgun (WGS) entry which is preliminary data.</text>
</comment>
<evidence type="ECO:0000313" key="2">
    <source>
        <dbReference type="EMBL" id="MBP2022039.1"/>
    </source>
</evidence>
<keyword evidence="1" id="KW-0812">Transmembrane</keyword>
<keyword evidence="1" id="KW-0472">Membrane</keyword>
<name>A0ABS4K5X1_9CLOT</name>
<evidence type="ECO:0000256" key="1">
    <source>
        <dbReference type="SAM" id="Phobius"/>
    </source>
</evidence>
<dbReference type="RefSeq" id="WP_021281655.1">
    <property type="nucleotide sequence ID" value="NZ_JAGGLL010000012.1"/>
</dbReference>
<dbReference type="EMBL" id="JAGGLL010000012">
    <property type="protein sequence ID" value="MBP2022039.1"/>
    <property type="molecule type" value="Genomic_DNA"/>
</dbReference>
<feature type="transmembrane region" description="Helical" evidence="1">
    <location>
        <begin position="12"/>
        <end position="32"/>
    </location>
</feature>
<sequence length="112" mass="12318">MNNFISNIFYSYFIAFGVMLGACTFAGVAAMINNHPPLKTMMDFASSVKIWAIATALGGTFTSFQVLDEGVFKGEVRLMIKQIAYVLAALLGANLGYYTLKLVERCGQLWTK</sequence>
<evidence type="ECO:0008006" key="4">
    <source>
        <dbReference type="Google" id="ProtNLM"/>
    </source>
</evidence>